<dbReference type="EMBL" id="BKBO01000031">
    <property type="protein sequence ID" value="GEQ50000.1"/>
    <property type="molecule type" value="Genomic_DNA"/>
</dbReference>
<reference evidence="3" key="1">
    <citation type="submission" date="2019-08" db="EMBL/GenBank/DDBJ databases">
        <authorList>
            <person name="Ishikawa M."/>
            <person name="Suzuki T."/>
            <person name="Matsutani M."/>
        </authorList>
    </citation>
    <scope>NUCLEOTIDE SEQUENCE</scope>
    <source>
        <strain evidence="3">7C1</strain>
        <strain evidence="2">8C4</strain>
    </source>
</reference>
<keyword evidence="5" id="KW-1185">Reference proteome</keyword>
<reference evidence="3" key="2">
    <citation type="journal article" date="2020" name="Int. Dairy J.">
        <title>Lactic acid bacterial diversity in Brie cheese focusing on salt concentration and pH of isolation medium and characterisation of halophilic and alkaliphilic lactic acid bacterial isolates.</title>
        <authorList>
            <person name="Unno R."/>
            <person name="Matsutani M."/>
            <person name="Suzuki T."/>
            <person name="Kodama K."/>
            <person name="Matsushita H."/>
            <person name="Yamasato K."/>
            <person name="Koizumi Y."/>
            <person name="Ishikawa M."/>
        </authorList>
    </citation>
    <scope>NUCLEOTIDE SEQUENCE</scope>
    <source>
        <strain evidence="3">7C1</strain>
        <strain evidence="2">8C4</strain>
    </source>
</reference>
<dbReference type="RefSeq" id="WP_202584258.1">
    <property type="nucleotide sequence ID" value="NZ_BKBO01000031.1"/>
</dbReference>
<name>A0AAN4UCY7_9ENTE</name>
<evidence type="ECO:0000313" key="4">
    <source>
        <dbReference type="Proteomes" id="UP000886597"/>
    </source>
</evidence>
<organism evidence="3 4">
    <name type="scientific">Tetragenococcus koreensis</name>
    <dbReference type="NCBI Taxonomy" id="290335"/>
    <lineage>
        <taxon>Bacteria</taxon>
        <taxon>Bacillati</taxon>
        <taxon>Bacillota</taxon>
        <taxon>Bacilli</taxon>
        <taxon>Lactobacillales</taxon>
        <taxon>Enterococcaceae</taxon>
        <taxon>Tetragenococcus</taxon>
    </lineage>
</organism>
<dbReference type="Pfam" id="PF13556">
    <property type="entry name" value="HTH_30"/>
    <property type="match status" value="1"/>
</dbReference>
<accession>A0AAN4UCY7</accession>
<protein>
    <recommendedName>
        <fullName evidence="1">PucR C-terminal helix-turn-helix domain-containing protein</fullName>
    </recommendedName>
</protein>
<dbReference type="InterPro" id="IPR025736">
    <property type="entry name" value="PucR_C-HTH_dom"/>
</dbReference>
<evidence type="ECO:0000313" key="5">
    <source>
        <dbReference type="Proteomes" id="UP000886607"/>
    </source>
</evidence>
<dbReference type="Gene3D" id="1.10.10.2840">
    <property type="entry name" value="PucR C-terminal helix-turn-helix domain"/>
    <property type="match status" value="1"/>
</dbReference>
<dbReference type="Proteomes" id="UP000886607">
    <property type="component" value="Unassembled WGS sequence"/>
</dbReference>
<proteinExistence type="predicted"/>
<comment type="caution">
    <text evidence="3">The sequence shown here is derived from an EMBL/GenBank/DDBJ whole genome shotgun (WGS) entry which is preliminary data.</text>
</comment>
<sequence length="362" mass="42970">MILKNIFSEFIEVVKENSNYILGLINLQGYVVACSQPKLVGKKNKIANNKYNFTKKIIVNNKHLGYLWVYSEDENLEMVANLLNESLHNRIMYEFNEEKLKKNVSKEEELINYFIDKAPFNMNAVLRLFDELNINQTTQRVAIMLYRKQSFSEDEFINIKFNQNQEDAICAMLSENLILIFKTVANREHTRLNLYRDEIRTFVKKIQNLGFEECTFLVGTIQKNLTSYNKSYRQCLWLMNNIELVANELLFFEDYLFEYLMSKIPLEDLSILRLEQFNDKKLKIDSNKVIDIADKLYINNFNITKASEELFMHKNTLTYEIRKYEKTFGIDIRGSFQGKVIFYLISLYFKKIKFHKQAGDDN</sequence>
<evidence type="ECO:0000259" key="1">
    <source>
        <dbReference type="Pfam" id="PF13556"/>
    </source>
</evidence>
<dbReference type="AlphaFoldDB" id="A0AAN4UCY7"/>
<gene>
    <name evidence="2" type="ORF">TK11N_18520</name>
    <name evidence="3" type="ORF">TK2N_18950</name>
</gene>
<evidence type="ECO:0000313" key="2">
    <source>
        <dbReference type="EMBL" id="GEQ50000.1"/>
    </source>
</evidence>
<evidence type="ECO:0000313" key="3">
    <source>
        <dbReference type="EMBL" id="GEQ55051.1"/>
    </source>
</evidence>
<dbReference type="EMBL" id="BKBQ01000032">
    <property type="protein sequence ID" value="GEQ55051.1"/>
    <property type="molecule type" value="Genomic_DNA"/>
</dbReference>
<feature type="domain" description="PucR C-terminal helix-turn-helix" evidence="1">
    <location>
        <begin position="299"/>
        <end position="333"/>
    </location>
</feature>
<dbReference type="Proteomes" id="UP000886597">
    <property type="component" value="Unassembled WGS sequence"/>
</dbReference>
<dbReference type="InterPro" id="IPR042070">
    <property type="entry name" value="PucR_C-HTH_sf"/>
</dbReference>